<dbReference type="AlphaFoldDB" id="A0A1U9Z177"/>
<sequence length="331" mass="35060" precursor="true">MKLRNILATTALVGAAFVATTASAQDPLKIGAAVYGLNAEFMQLWANAAENHPSVKDGSVDLTIFDGRYDALVQQEQFETMITQGYDAIVFVPIDIEAGATAVEEAHDAGIPVVGSNTQVNSDLLTSYVGSDDVEAGYLEAKAVLDDISCSGDVVIIEGPIGQSAQIQRGEGNEKAIAECGDGVSVVEQQTANWSRAEAQSLMENWLTAHGGDIKGVIAQNDEMALGAIEAIKAAGMNVSDFSIAGVDGVTDALEAVKRGDMHSILQDGQAQALGAIDVAIKAVNPDYEPTSGIWEKYPEMQWNNGESKQYNVPWTPVTADNVDALLKERQ</sequence>
<evidence type="ECO:0000256" key="2">
    <source>
        <dbReference type="ARBA" id="ARBA00007639"/>
    </source>
</evidence>
<evidence type="ECO:0000256" key="1">
    <source>
        <dbReference type="ARBA" id="ARBA00004196"/>
    </source>
</evidence>
<organism evidence="6 7">
    <name type="scientific">Martelella mediterranea DSM 17316</name>
    <dbReference type="NCBI Taxonomy" id="1122214"/>
    <lineage>
        <taxon>Bacteria</taxon>
        <taxon>Pseudomonadati</taxon>
        <taxon>Pseudomonadota</taxon>
        <taxon>Alphaproteobacteria</taxon>
        <taxon>Hyphomicrobiales</taxon>
        <taxon>Aurantimonadaceae</taxon>
        <taxon>Martelella</taxon>
    </lineage>
</organism>
<dbReference type="SUPFAM" id="SSF53822">
    <property type="entry name" value="Periplasmic binding protein-like I"/>
    <property type="match status" value="1"/>
</dbReference>
<dbReference type="PANTHER" id="PTHR46847:SF1">
    <property type="entry name" value="D-ALLOSE-BINDING PERIPLASMIC PROTEIN-RELATED"/>
    <property type="match status" value="1"/>
</dbReference>
<evidence type="ECO:0000313" key="6">
    <source>
        <dbReference type="EMBL" id="AQZ51449.1"/>
    </source>
</evidence>
<feature type="chain" id="PRO_5010740313" evidence="4">
    <location>
        <begin position="25"/>
        <end position="331"/>
    </location>
</feature>
<comment type="subcellular location">
    <subcellularLocation>
        <location evidence="1">Cell envelope</location>
    </subcellularLocation>
</comment>
<evidence type="ECO:0000259" key="5">
    <source>
        <dbReference type="Pfam" id="PF13407"/>
    </source>
</evidence>
<proteinExistence type="inferred from homology"/>
<dbReference type="Gene3D" id="3.40.50.2300">
    <property type="match status" value="2"/>
</dbReference>
<evidence type="ECO:0000256" key="3">
    <source>
        <dbReference type="ARBA" id="ARBA00022729"/>
    </source>
</evidence>
<dbReference type="CDD" id="cd06313">
    <property type="entry name" value="PBP1_ABC_ThpA_XypA"/>
    <property type="match status" value="1"/>
</dbReference>
<dbReference type="RefSeq" id="WP_018062683.1">
    <property type="nucleotide sequence ID" value="NZ_AQWH01000001.1"/>
</dbReference>
<evidence type="ECO:0000313" key="7">
    <source>
        <dbReference type="Proteomes" id="UP000191135"/>
    </source>
</evidence>
<dbReference type="InterPro" id="IPR025997">
    <property type="entry name" value="SBP_2_dom"/>
</dbReference>
<dbReference type="InterPro" id="IPR028082">
    <property type="entry name" value="Peripla_BP_I"/>
</dbReference>
<keyword evidence="7" id="KW-1185">Reference proteome</keyword>
<protein>
    <submittedName>
        <fullName evidence="6">D-ribose-binding periplasmic protein</fullName>
    </submittedName>
</protein>
<dbReference type="OrthoDB" id="9773673at2"/>
<dbReference type="eggNOG" id="COG1879">
    <property type="taxonomic scope" value="Bacteria"/>
</dbReference>
<gene>
    <name evidence="6" type="primary">rbsB_9</name>
    <name evidence="6" type="ORF">Mame_02111</name>
</gene>
<dbReference type="KEGG" id="mmed:Mame_02111"/>
<dbReference type="Proteomes" id="UP000191135">
    <property type="component" value="Chromosome"/>
</dbReference>
<name>A0A1U9Z177_9HYPH</name>
<accession>A0A1U9Z177</accession>
<dbReference type="STRING" id="1122214.Mame_02111"/>
<dbReference type="EMBL" id="CP020330">
    <property type="protein sequence ID" value="AQZ51449.1"/>
    <property type="molecule type" value="Genomic_DNA"/>
</dbReference>
<feature type="signal peptide" evidence="4">
    <location>
        <begin position="1"/>
        <end position="24"/>
    </location>
</feature>
<reference evidence="6 7" key="1">
    <citation type="submission" date="2017-03" db="EMBL/GenBank/DDBJ databases">
        <title>Foreign affairs: Plasmid Transfer between Roseobacters and Rhizobia.</title>
        <authorList>
            <person name="Bartling P."/>
            <person name="Bunk B."/>
            <person name="Overmann J."/>
            <person name="Brinkmann H."/>
            <person name="Petersen J."/>
        </authorList>
    </citation>
    <scope>NUCLEOTIDE SEQUENCE [LARGE SCALE GENOMIC DNA]</scope>
    <source>
        <strain evidence="6 7">MACL11</strain>
    </source>
</reference>
<dbReference type="PANTHER" id="PTHR46847">
    <property type="entry name" value="D-ALLOSE-BINDING PERIPLASMIC PROTEIN-RELATED"/>
    <property type="match status" value="1"/>
</dbReference>
<evidence type="ECO:0000256" key="4">
    <source>
        <dbReference type="SAM" id="SignalP"/>
    </source>
</evidence>
<comment type="similarity">
    <text evidence="2">Belongs to the bacterial solute-binding protein 2 family.</text>
</comment>
<keyword evidence="3 4" id="KW-0732">Signal</keyword>
<dbReference type="Pfam" id="PF13407">
    <property type="entry name" value="Peripla_BP_4"/>
    <property type="match status" value="1"/>
</dbReference>
<feature type="domain" description="Periplasmic binding protein" evidence="5">
    <location>
        <begin position="31"/>
        <end position="284"/>
    </location>
</feature>
<dbReference type="GO" id="GO:0030246">
    <property type="term" value="F:carbohydrate binding"/>
    <property type="evidence" value="ECO:0007669"/>
    <property type="project" value="UniProtKB-ARBA"/>
</dbReference>
<dbReference type="GO" id="GO:0030313">
    <property type="term" value="C:cell envelope"/>
    <property type="evidence" value="ECO:0007669"/>
    <property type="project" value="UniProtKB-SubCell"/>
</dbReference>